<evidence type="ECO:0000313" key="2">
    <source>
        <dbReference type="Proteomes" id="UP000547614"/>
    </source>
</evidence>
<protein>
    <recommendedName>
        <fullName evidence="3">DUF1853 family protein</fullName>
    </recommendedName>
</protein>
<sequence>MPPSGVRLLDLCRHPLVRDLAWLILVPDLITMPCPGRPSRETLGLADDDRLAGWLSALETRPGALEAHLAGTLRGRMGLYHERLWQFLLDEAPATRLIAHNLRIHQGKRTLGELDLLYCRLDDPRPIHLEVAIKYYLGLPEGPGADGDQARWIGPGGADSLASKREHLYRHQLRLGDAPEARAVLARLMAEAWPVGLSNGGLPLRCRLAIPGVLFYPWHATLPAPRDATADHLRGHWLYRRDWHALLDRRPLTVRGAWLHKPHWLALPRPEAFVPLWELSAGLDRHFAQTEAPVQIALQGPGSNVSRFFVVPDDWPRQIPLPPMPACSDS</sequence>
<dbReference type="AlphaFoldDB" id="A0A839VCZ6"/>
<dbReference type="Pfam" id="PF08907">
    <property type="entry name" value="DUF1853"/>
    <property type="match status" value="1"/>
</dbReference>
<name>A0A839VCZ6_9GAMM</name>
<dbReference type="EMBL" id="JACHXP010000018">
    <property type="protein sequence ID" value="MBB3191895.1"/>
    <property type="molecule type" value="Genomic_DNA"/>
</dbReference>
<dbReference type="RefSeq" id="WP_183326988.1">
    <property type="nucleotide sequence ID" value="NZ_JACHXP010000018.1"/>
</dbReference>
<gene>
    <name evidence="1" type="ORF">FHR94_003169</name>
</gene>
<evidence type="ECO:0000313" key="1">
    <source>
        <dbReference type="EMBL" id="MBB3191895.1"/>
    </source>
</evidence>
<dbReference type="Proteomes" id="UP000547614">
    <property type="component" value="Unassembled WGS sequence"/>
</dbReference>
<organism evidence="1 2">
    <name type="scientific">Halomonas cerina</name>
    <dbReference type="NCBI Taxonomy" id="447424"/>
    <lineage>
        <taxon>Bacteria</taxon>
        <taxon>Pseudomonadati</taxon>
        <taxon>Pseudomonadota</taxon>
        <taxon>Gammaproteobacteria</taxon>
        <taxon>Oceanospirillales</taxon>
        <taxon>Halomonadaceae</taxon>
        <taxon>Halomonas</taxon>
    </lineage>
</organism>
<reference evidence="1 2" key="1">
    <citation type="submission" date="2020-08" db="EMBL/GenBank/DDBJ databases">
        <title>Genomic Encyclopedia of Type Strains, Phase III (KMG-III): the genomes of soil and plant-associated and newly described type strains.</title>
        <authorList>
            <person name="Whitman W."/>
        </authorList>
    </citation>
    <scope>NUCLEOTIDE SEQUENCE [LARGE SCALE GENOMIC DNA]</scope>
    <source>
        <strain evidence="1 2">CECT 7282</strain>
    </source>
</reference>
<keyword evidence="2" id="KW-1185">Reference proteome</keyword>
<proteinExistence type="predicted"/>
<evidence type="ECO:0008006" key="3">
    <source>
        <dbReference type="Google" id="ProtNLM"/>
    </source>
</evidence>
<dbReference type="InterPro" id="IPR015003">
    <property type="entry name" value="DUF1853"/>
</dbReference>
<accession>A0A839VCZ6</accession>
<comment type="caution">
    <text evidence="1">The sequence shown here is derived from an EMBL/GenBank/DDBJ whole genome shotgun (WGS) entry which is preliminary data.</text>
</comment>